<comment type="caution">
    <text evidence="1">The sequence shown here is derived from an EMBL/GenBank/DDBJ whole genome shotgun (WGS) entry which is preliminary data.</text>
</comment>
<dbReference type="InterPro" id="IPR036513">
    <property type="entry name" value="STAS_dom_sf"/>
</dbReference>
<evidence type="ECO:0008006" key="3">
    <source>
        <dbReference type="Google" id="ProtNLM"/>
    </source>
</evidence>
<gene>
    <name evidence="1" type="ORF">SNF14_13285</name>
</gene>
<reference evidence="1 2" key="1">
    <citation type="submission" date="2023-11" db="EMBL/GenBank/DDBJ databases">
        <title>Winogradskyella pelagius sp. nov., isolated from coastal sediment.</title>
        <authorList>
            <person name="Li F."/>
        </authorList>
    </citation>
    <scope>NUCLEOTIDE SEQUENCE [LARGE SCALE GENOMIC DNA]</scope>
    <source>
        <strain evidence="1 2">KCTC 23502</strain>
    </source>
</reference>
<protein>
    <recommendedName>
        <fullName evidence="3">SpoIIAA-like</fullName>
    </recommendedName>
</protein>
<sequence length="123" mass="14282">MKETIVKLKFCTLSFFDNYVISVINEGEHVDYTLNKILIKKIEKHFNKPFVYITNRINSYSVDPNIYPRTTEVKNLAGFAVVSKAHMAKVNAQIEQMFFGKPFEIFSELEEAIAWAKKILKQS</sequence>
<organism evidence="1 2">
    <name type="scientific">Winogradskyella aquimaris</name>
    <dbReference type="NCBI Taxonomy" id="864074"/>
    <lineage>
        <taxon>Bacteria</taxon>
        <taxon>Pseudomonadati</taxon>
        <taxon>Bacteroidota</taxon>
        <taxon>Flavobacteriia</taxon>
        <taxon>Flavobacteriales</taxon>
        <taxon>Flavobacteriaceae</taxon>
        <taxon>Winogradskyella</taxon>
    </lineage>
</organism>
<dbReference type="Proteomes" id="UP001285855">
    <property type="component" value="Unassembled WGS sequence"/>
</dbReference>
<evidence type="ECO:0000313" key="1">
    <source>
        <dbReference type="EMBL" id="MDY2588316.1"/>
    </source>
</evidence>
<dbReference type="RefSeq" id="WP_320556664.1">
    <property type="nucleotide sequence ID" value="NZ_JAXDAE010000015.1"/>
</dbReference>
<dbReference type="SUPFAM" id="SSF52091">
    <property type="entry name" value="SpoIIaa-like"/>
    <property type="match status" value="1"/>
</dbReference>
<name>A0ABU5ETS7_9FLAO</name>
<dbReference type="EMBL" id="JAXDAE010000015">
    <property type="protein sequence ID" value="MDY2588316.1"/>
    <property type="molecule type" value="Genomic_DNA"/>
</dbReference>
<evidence type="ECO:0000313" key="2">
    <source>
        <dbReference type="Proteomes" id="UP001285855"/>
    </source>
</evidence>
<keyword evidence="2" id="KW-1185">Reference proteome</keyword>
<proteinExistence type="predicted"/>
<accession>A0ABU5ETS7</accession>